<keyword evidence="5" id="KW-1185">Reference proteome</keyword>
<evidence type="ECO:0000313" key="4">
    <source>
        <dbReference type="EMBL" id="KAG6014048.1"/>
    </source>
</evidence>
<dbReference type="Proteomes" id="UP000748025">
    <property type="component" value="Unassembled WGS sequence"/>
</dbReference>
<feature type="compositionally biased region" description="Polar residues" evidence="1">
    <location>
        <begin position="783"/>
        <end position="805"/>
    </location>
</feature>
<comment type="caution">
    <text evidence="4">The sequence shown here is derived from an EMBL/GenBank/DDBJ whole genome shotgun (WGS) entry which is preliminary data.</text>
</comment>
<feature type="region of interest" description="Disordered" evidence="1">
    <location>
        <begin position="622"/>
        <end position="642"/>
    </location>
</feature>
<sequence>MAASMADPNQLVEMYMGKLVPYSFNGGFVCLSYGISLIGTGTSLELIRRRTSHRGLHNLLLLVGAAIAMGGIAIWSMSQHFIGNRAIYMLDGEETLQIAYSTVLTVMSLLLPILVLILAFLGVSGNGRIRWWRVLLAGMLSGGAICGMHYLANASIANYASSYQLSYLIGSVIIAALASTTALALFFVFENTWSNAWWKRLGCAMVLAGAVSGMHWCAAVGTSYRLLMVTPGKGVSRQDSMIVVICLAISAGVVMTGLAIYSSWLRRDYASKSQQVVLAAGVFDDKGRIMVTQDGYLPSEVVTDTYLPKSNDDIFNTNHTLFHWMFRASRNWDTIATIMAKMTSHIAFLAQGNNMGRAGVKLIGIDGLLVDDYDTILRELFCVTAEALASKTKETLKNVGTLWDEIFVTGETHASPRRPVLSTDKFSLHGLAEKGYQPHAAAVQEYGRGCLMFLVRRVDAKRDVERLEAAGYRFAEVHQVVGSIRSSMHIKTPDLESRLRNMSNQKDKTTLLSPGVHVGMFAVRARLDRTGFDLLAQKTAKNLLPCVPLPMTALEPVHVNFLRSLGGLTLAAILVRIEKQLHFASTEEKAFATQLREAISTLRDFLGDEAFDQATLLPKEVELPCRGRPKSGGKSDSSDGESEKPFLSKCNLIAFQLVLPIHASPLAPQCEFTPLAFFKMRQLTYEGSSHHVDFSHMVHRDVASALHGATTRQAAITGPQSQVPLQTQMSLQMPSQSRLQSHVQSQAPPTRSARFPSLSQAVEAVREKVSDRRRHHHRRRRTSCPSLPSTRSQEQLSKVASSRSSLYRGADGSSCFDDDIETRTSSAASHNSALKEIVTSKVHKPRSSMGDSQFHAFGGIMVSQEVSINVQETRSETPFQTPDYNGAEMSPHRPRADTQPSTLERSYIATASGNLAAMGQGRNHEAAFVDELLSLTMKADKRGML</sequence>
<dbReference type="PANTHER" id="PTHR35152">
    <property type="entry name" value="DOMAIN SIGNALLING PROTEIN, PUTATIVE (AFU_ORTHOLOGUE AFUA_5G11310)-RELATED"/>
    <property type="match status" value="1"/>
</dbReference>
<feature type="transmembrane region" description="Helical" evidence="2">
    <location>
        <begin position="164"/>
        <end position="189"/>
    </location>
</feature>
<dbReference type="EMBL" id="SRPW01000508">
    <property type="protein sequence ID" value="KAG6014048.1"/>
    <property type="molecule type" value="Genomic_DNA"/>
</dbReference>
<keyword evidence="2" id="KW-0472">Membrane</keyword>
<feature type="region of interest" description="Disordered" evidence="1">
    <location>
        <begin position="729"/>
        <end position="817"/>
    </location>
</feature>
<feature type="transmembrane region" description="Helical" evidence="2">
    <location>
        <begin position="134"/>
        <end position="152"/>
    </location>
</feature>
<feature type="transmembrane region" description="Helical" evidence="2">
    <location>
        <begin position="98"/>
        <end position="122"/>
    </location>
</feature>
<dbReference type="InterPro" id="IPR005330">
    <property type="entry name" value="MHYT_dom"/>
</dbReference>
<proteinExistence type="predicted"/>
<organism evidence="4 5">
    <name type="scientific">Claviceps pusilla</name>
    <dbReference type="NCBI Taxonomy" id="123648"/>
    <lineage>
        <taxon>Eukaryota</taxon>
        <taxon>Fungi</taxon>
        <taxon>Dikarya</taxon>
        <taxon>Ascomycota</taxon>
        <taxon>Pezizomycotina</taxon>
        <taxon>Sordariomycetes</taxon>
        <taxon>Hypocreomycetidae</taxon>
        <taxon>Hypocreales</taxon>
        <taxon>Clavicipitaceae</taxon>
        <taxon>Claviceps</taxon>
    </lineage>
</organism>
<feature type="domain" description="MHYT" evidence="3">
    <location>
        <begin position="24"/>
        <end position="225"/>
    </location>
</feature>
<dbReference type="AlphaFoldDB" id="A0A9P7NE77"/>
<evidence type="ECO:0000259" key="3">
    <source>
        <dbReference type="PROSITE" id="PS50924"/>
    </source>
</evidence>
<feature type="region of interest" description="Disordered" evidence="1">
    <location>
        <begin position="875"/>
        <end position="899"/>
    </location>
</feature>
<keyword evidence="2" id="KW-1133">Transmembrane helix</keyword>
<protein>
    <recommendedName>
        <fullName evidence="3">MHYT domain-containing protein</fullName>
    </recommendedName>
</protein>
<dbReference type="PROSITE" id="PS50924">
    <property type="entry name" value="MHYT"/>
    <property type="match status" value="1"/>
</dbReference>
<accession>A0A9P7NE77</accession>
<name>A0A9P7NE77_9HYPO</name>
<feature type="transmembrane region" description="Helical" evidence="2">
    <location>
        <begin position="24"/>
        <end position="47"/>
    </location>
</feature>
<evidence type="ECO:0000256" key="2">
    <source>
        <dbReference type="SAM" id="Phobius"/>
    </source>
</evidence>
<feature type="transmembrane region" description="Helical" evidence="2">
    <location>
        <begin position="241"/>
        <end position="264"/>
    </location>
</feature>
<dbReference type="Pfam" id="PF03707">
    <property type="entry name" value="MHYT"/>
    <property type="match status" value="2"/>
</dbReference>
<evidence type="ECO:0000313" key="5">
    <source>
        <dbReference type="Proteomes" id="UP000748025"/>
    </source>
</evidence>
<dbReference type="PANTHER" id="PTHR35152:SF1">
    <property type="entry name" value="DOMAIN SIGNALLING PROTEIN, PUTATIVE (AFU_ORTHOLOGUE AFUA_5G11310)-RELATED"/>
    <property type="match status" value="1"/>
</dbReference>
<dbReference type="OrthoDB" id="264015at2759"/>
<gene>
    <name evidence="4" type="ORF">E4U43_006994</name>
</gene>
<feature type="compositionally biased region" description="Polar residues" evidence="1">
    <location>
        <begin position="729"/>
        <end position="749"/>
    </location>
</feature>
<evidence type="ECO:0000256" key="1">
    <source>
        <dbReference type="SAM" id="MobiDB-lite"/>
    </source>
</evidence>
<keyword evidence="2" id="KW-0812">Transmembrane</keyword>
<feature type="transmembrane region" description="Helical" evidence="2">
    <location>
        <begin position="59"/>
        <end position="78"/>
    </location>
</feature>
<reference evidence="4" key="1">
    <citation type="journal article" date="2020" name="bioRxiv">
        <title>Whole genome comparisons of ergot fungi reveals the divergence and evolution of species within the genus Claviceps are the result of varying mechanisms driving genome evolution and host range expansion.</title>
        <authorList>
            <person name="Wyka S.A."/>
            <person name="Mondo S.J."/>
            <person name="Liu M."/>
            <person name="Dettman J."/>
            <person name="Nalam V."/>
            <person name="Broders K.D."/>
        </authorList>
    </citation>
    <scope>NUCLEOTIDE SEQUENCE</scope>
    <source>
        <strain evidence="4">CCC 602</strain>
    </source>
</reference>
<feature type="compositionally biased region" description="Basic residues" evidence="1">
    <location>
        <begin position="771"/>
        <end position="782"/>
    </location>
</feature>